<gene>
    <name evidence="7" type="ORF">MUK42_16124</name>
</gene>
<feature type="transmembrane region" description="Helical" evidence="6">
    <location>
        <begin position="192"/>
        <end position="214"/>
    </location>
</feature>
<dbReference type="AlphaFoldDB" id="A0A9E7GUJ6"/>
<keyword evidence="8" id="KW-1185">Reference proteome</keyword>
<organism evidence="7 8">
    <name type="scientific">Musa troglodytarum</name>
    <name type="common">fe'i banana</name>
    <dbReference type="NCBI Taxonomy" id="320322"/>
    <lineage>
        <taxon>Eukaryota</taxon>
        <taxon>Viridiplantae</taxon>
        <taxon>Streptophyta</taxon>
        <taxon>Embryophyta</taxon>
        <taxon>Tracheophyta</taxon>
        <taxon>Spermatophyta</taxon>
        <taxon>Magnoliopsida</taxon>
        <taxon>Liliopsida</taxon>
        <taxon>Zingiberales</taxon>
        <taxon>Musaceae</taxon>
        <taxon>Musa</taxon>
    </lineage>
</organism>
<dbReference type="PANTHER" id="PTHR42893:SF4">
    <property type="entry name" value="PROTEIN DETOXIFICATION 42"/>
    <property type="match status" value="1"/>
</dbReference>
<dbReference type="PANTHER" id="PTHR42893">
    <property type="entry name" value="PROTEIN DETOXIFICATION 44, CHLOROPLASTIC-RELATED"/>
    <property type="match status" value="1"/>
</dbReference>
<dbReference type="OrthoDB" id="2126698at2759"/>
<evidence type="ECO:0000256" key="6">
    <source>
        <dbReference type="SAM" id="Phobius"/>
    </source>
</evidence>
<sequence>MQQQYYGNKSKTTIQAVFPSSITEDLQQWTAVLQMIIMRLLRCVNPGRLASIFSSWMSGSVEIVVVGVSIAIFNQVSKICIYPLVSVTTSFVAEENAIMNASVEEVKGEDLGKACAANAETKELPPHDDPEKTGGTISTRFGGKHKHIPSVSSALIVGGVLGLLHAIGLIFATKLGSPMLAPALRYLKLRSLGAPAVLLSSAMQGFTPVIGIVVAGDVINIILDPILMFVFHMGVSGAVIAHVSYNTDTAMELSAESKYRATEYEITEN</sequence>
<dbReference type="InterPro" id="IPR044644">
    <property type="entry name" value="DinF-like"/>
</dbReference>
<keyword evidence="3 6" id="KW-0812">Transmembrane</keyword>
<proteinExistence type="inferred from homology"/>
<evidence type="ECO:0000256" key="3">
    <source>
        <dbReference type="ARBA" id="ARBA00022692"/>
    </source>
</evidence>
<accession>A0A9E7GUJ6</accession>
<evidence type="ECO:0000256" key="2">
    <source>
        <dbReference type="ARBA" id="ARBA00010199"/>
    </source>
</evidence>
<comment type="subcellular location">
    <subcellularLocation>
        <location evidence="1">Membrane</location>
        <topology evidence="1">Multi-pass membrane protein</topology>
    </subcellularLocation>
</comment>
<dbReference type="EMBL" id="CP097509">
    <property type="protein sequence ID" value="URE18357.1"/>
    <property type="molecule type" value="Genomic_DNA"/>
</dbReference>
<evidence type="ECO:0000313" key="8">
    <source>
        <dbReference type="Proteomes" id="UP001055439"/>
    </source>
</evidence>
<feature type="transmembrane region" description="Helical" evidence="6">
    <location>
        <begin position="154"/>
        <end position="172"/>
    </location>
</feature>
<evidence type="ECO:0000256" key="4">
    <source>
        <dbReference type="ARBA" id="ARBA00022989"/>
    </source>
</evidence>
<protein>
    <submittedName>
        <fullName evidence="7">MatE</fullName>
    </submittedName>
</protein>
<reference evidence="7" key="1">
    <citation type="submission" date="2022-05" db="EMBL/GenBank/DDBJ databases">
        <title>The Musa troglodytarum L. genome provides insights into the mechanism of non-climacteric behaviour and enrichment of carotenoids.</title>
        <authorList>
            <person name="Wang J."/>
        </authorList>
    </citation>
    <scope>NUCLEOTIDE SEQUENCE</scope>
    <source>
        <tissue evidence="7">Leaf</tissue>
    </source>
</reference>
<comment type="similarity">
    <text evidence="2">Belongs to the multi antimicrobial extrusion (MATE) (TC 2.A.66.1) family.</text>
</comment>
<dbReference type="GO" id="GO:0016020">
    <property type="term" value="C:membrane"/>
    <property type="evidence" value="ECO:0007669"/>
    <property type="project" value="UniProtKB-SubCell"/>
</dbReference>
<evidence type="ECO:0000256" key="1">
    <source>
        <dbReference type="ARBA" id="ARBA00004141"/>
    </source>
</evidence>
<dbReference type="Proteomes" id="UP001055439">
    <property type="component" value="Chromosome 7"/>
</dbReference>
<keyword evidence="5 6" id="KW-0472">Membrane</keyword>
<keyword evidence="4 6" id="KW-1133">Transmembrane helix</keyword>
<feature type="transmembrane region" description="Helical" evidence="6">
    <location>
        <begin position="226"/>
        <end position="245"/>
    </location>
</feature>
<evidence type="ECO:0000256" key="5">
    <source>
        <dbReference type="ARBA" id="ARBA00023136"/>
    </source>
</evidence>
<name>A0A9E7GUJ6_9LILI</name>
<evidence type="ECO:0000313" key="7">
    <source>
        <dbReference type="EMBL" id="URE18357.1"/>
    </source>
</evidence>